<dbReference type="SUPFAM" id="SSF51395">
    <property type="entry name" value="FMN-linked oxidoreductases"/>
    <property type="match status" value="1"/>
</dbReference>
<dbReference type="PIRSF" id="PIRSF000138">
    <property type="entry name" value="Al-hdrx_acd_dh"/>
    <property type="match status" value="1"/>
</dbReference>
<dbReference type="Pfam" id="PF01070">
    <property type="entry name" value="FMN_dh"/>
    <property type="match status" value="1"/>
</dbReference>
<evidence type="ECO:0000256" key="5">
    <source>
        <dbReference type="ARBA" id="ARBA00024042"/>
    </source>
</evidence>
<evidence type="ECO:0000256" key="3">
    <source>
        <dbReference type="ARBA" id="ARBA00022643"/>
    </source>
</evidence>
<gene>
    <name evidence="7" type="ORF">GCM10009858_01820</name>
</gene>
<dbReference type="CDD" id="cd02809">
    <property type="entry name" value="alpha_hydroxyacid_oxid_FMN"/>
    <property type="match status" value="1"/>
</dbReference>
<evidence type="ECO:0000256" key="2">
    <source>
        <dbReference type="ARBA" id="ARBA00022630"/>
    </source>
</evidence>
<dbReference type="Gene3D" id="3.20.20.70">
    <property type="entry name" value="Aldolase class I"/>
    <property type="match status" value="1"/>
</dbReference>
<evidence type="ECO:0000256" key="4">
    <source>
        <dbReference type="ARBA" id="ARBA00023002"/>
    </source>
</evidence>
<keyword evidence="3" id="KW-0288">FMN</keyword>
<dbReference type="InterPro" id="IPR012133">
    <property type="entry name" value="Alpha-hydoxy_acid_DH_FMN"/>
</dbReference>
<feature type="domain" description="FMN hydroxy acid dehydrogenase" evidence="6">
    <location>
        <begin position="1"/>
        <end position="332"/>
    </location>
</feature>
<proteinExistence type="inferred from homology"/>
<dbReference type="InterPro" id="IPR013785">
    <property type="entry name" value="Aldolase_TIM"/>
</dbReference>
<dbReference type="EMBL" id="BAAARE010000001">
    <property type="protein sequence ID" value="GAA2468245.1"/>
    <property type="molecule type" value="Genomic_DNA"/>
</dbReference>
<evidence type="ECO:0000259" key="6">
    <source>
        <dbReference type="PROSITE" id="PS51349"/>
    </source>
</evidence>
<keyword evidence="2" id="KW-0285">Flavoprotein</keyword>
<protein>
    <submittedName>
        <fullName evidence="7">Alpha-hydroxy acid oxidase</fullName>
    </submittedName>
</protein>
<comment type="similarity">
    <text evidence="5">Belongs to the FMN-dependent alpha-hydroxy acid dehydrogenase family.</text>
</comment>
<name>A0ABN3KNU8_9MICO</name>
<dbReference type="Proteomes" id="UP001500730">
    <property type="component" value="Unassembled WGS sequence"/>
</dbReference>
<evidence type="ECO:0000313" key="7">
    <source>
        <dbReference type="EMBL" id="GAA2468245.1"/>
    </source>
</evidence>
<evidence type="ECO:0000256" key="1">
    <source>
        <dbReference type="ARBA" id="ARBA00001917"/>
    </source>
</evidence>
<comment type="caution">
    <text evidence="7">The sequence shown here is derived from an EMBL/GenBank/DDBJ whole genome shotgun (WGS) entry which is preliminary data.</text>
</comment>
<dbReference type="PANTHER" id="PTHR10578:SF107">
    <property type="entry name" value="2-HYDROXYACID OXIDASE 1"/>
    <property type="match status" value="1"/>
</dbReference>
<dbReference type="InterPro" id="IPR037396">
    <property type="entry name" value="FMN_HAD"/>
</dbReference>
<evidence type="ECO:0000313" key="8">
    <source>
        <dbReference type="Proteomes" id="UP001500730"/>
    </source>
</evidence>
<reference evidence="7 8" key="1">
    <citation type="journal article" date="2019" name="Int. J. Syst. Evol. Microbiol.">
        <title>The Global Catalogue of Microorganisms (GCM) 10K type strain sequencing project: providing services to taxonomists for standard genome sequencing and annotation.</title>
        <authorList>
            <consortium name="The Broad Institute Genomics Platform"/>
            <consortium name="The Broad Institute Genome Sequencing Center for Infectious Disease"/>
            <person name="Wu L."/>
            <person name="Ma J."/>
        </authorList>
    </citation>
    <scope>NUCLEOTIDE SEQUENCE [LARGE SCALE GENOMIC DNA]</scope>
    <source>
        <strain evidence="7 8">JCM 16259</strain>
    </source>
</reference>
<organism evidence="7 8">
    <name type="scientific">Terrabacter carboxydivorans</name>
    <dbReference type="NCBI Taxonomy" id="619730"/>
    <lineage>
        <taxon>Bacteria</taxon>
        <taxon>Bacillati</taxon>
        <taxon>Actinomycetota</taxon>
        <taxon>Actinomycetes</taxon>
        <taxon>Micrococcales</taxon>
        <taxon>Intrasporangiaceae</taxon>
        <taxon>Terrabacter</taxon>
    </lineage>
</organism>
<comment type="cofactor">
    <cofactor evidence="1">
        <name>FMN</name>
        <dbReference type="ChEBI" id="CHEBI:58210"/>
    </cofactor>
</comment>
<sequence length="332" mass="34462">MRRAEEVLPPDVFAYFAAGAGAERTLARQEQAWDDVLLRPRVLQDVSTTSPATQVLGQPVASPVLVAPTAAHRLAHPDGEVGVARAAKTAGSLLVLSMRASTRLEEVAAEAGPFWQQLYVLQDRGVTDEIARRAVDAGAKALVVTVDTPRVARKRAGFPAALPRTGIVEALDHRDVADPRLMQAADVGPRDLERLARAAGLPVVAKGVLTAEAARDCVAAGASAVIVSTHGGRQLDGVVPAPLALPEVADAVGADAEVYVDGGVRTGSHVLKALALGARAVLVGRPVIWALAADGSDGVRRLLDDLTSDVEESLALAGCPSCSDVGPDLVRR</sequence>
<dbReference type="InterPro" id="IPR000262">
    <property type="entry name" value="FMN-dep_DH"/>
</dbReference>
<dbReference type="PANTHER" id="PTHR10578">
    <property type="entry name" value="S -2-HYDROXY-ACID OXIDASE-RELATED"/>
    <property type="match status" value="1"/>
</dbReference>
<keyword evidence="4" id="KW-0560">Oxidoreductase</keyword>
<dbReference type="PROSITE" id="PS51349">
    <property type="entry name" value="FMN_HYDROXY_ACID_DH_2"/>
    <property type="match status" value="1"/>
</dbReference>
<keyword evidence="8" id="KW-1185">Reference proteome</keyword>
<accession>A0ABN3KNU8</accession>